<dbReference type="InterPro" id="IPR035919">
    <property type="entry name" value="EAL_sf"/>
</dbReference>
<dbReference type="Proteomes" id="UP000240638">
    <property type="component" value="Unassembled WGS sequence"/>
</dbReference>
<keyword evidence="1" id="KW-0812">Transmembrane</keyword>
<dbReference type="AlphaFoldDB" id="A0A2T3XKM4"/>
<evidence type="ECO:0000313" key="4">
    <source>
        <dbReference type="EMBL" id="PTB16997.1"/>
    </source>
</evidence>
<keyword evidence="1" id="KW-1133">Transmembrane helix</keyword>
<dbReference type="CDD" id="cd12914">
    <property type="entry name" value="PDC1_DGC_like"/>
    <property type="match status" value="1"/>
</dbReference>
<dbReference type="CDD" id="cd01948">
    <property type="entry name" value="EAL"/>
    <property type="match status" value="1"/>
</dbReference>
<dbReference type="PANTHER" id="PTHR44757:SF2">
    <property type="entry name" value="BIOFILM ARCHITECTURE MAINTENANCE PROTEIN MBAA"/>
    <property type="match status" value="1"/>
</dbReference>
<dbReference type="CDD" id="cd12915">
    <property type="entry name" value="PDC2_DGC_like"/>
    <property type="match status" value="1"/>
</dbReference>
<dbReference type="SUPFAM" id="SSF55073">
    <property type="entry name" value="Nucleotide cyclase"/>
    <property type="match status" value="1"/>
</dbReference>
<dbReference type="InterPro" id="IPR029787">
    <property type="entry name" value="Nucleotide_cyclase"/>
</dbReference>
<dbReference type="Gene3D" id="3.30.70.270">
    <property type="match status" value="1"/>
</dbReference>
<feature type="transmembrane region" description="Helical" evidence="1">
    <location>
        <begin position="301"/>
        <end position="324"/>
    </location>
</feature>
<dbReference type="InterPro" id="IPR001633">
    <property type="entry name" value="EAL_dom"/>
</dbReference>
<dbReference type="SMART" id="SM00052">
    <property type="entry name" value="EAL"/>
    <property type="match status" value="1"/>
</dbReference>
<dbReference type="NCBIfam" id="TIGR00254">
    <property type="entry name" value="GGDEF"/>
    <property type="match status" value="1"/>
</dbReference>
<dbReference type="InterPro" id="IPR052155">
    <property type="entry name" value="Biofilm_reg_signaling"/>
</dbReference>
<dbReference type="PANTHER" id="PTHR44757">
    <property type="entry name" value="DIGUANYLATE CYCLASE DGCP"/>
    <property type="match status" value="1"/>
</dbReference>
<keyword evidence="1" id="KW-0472">Membrane</keyword>
<evidence type="ECO:0000259" key="3">
    <source>
        <dbReference type="PROSITE" id="PS50887"/>
    </source>
</evidence>
<evidence type="ECO:0000313" key="5">
    <source>
        <dbReference type="Proteomes" id="UP000240638"/>
    </source>
</evidence>
<protein>
    <submittedName>
        <fullName evidence="4">GGDEF-domain containing protein</fullName>
    </submittedName>
</protein>
<sequence length="764" mass="83738">MVVEKSRKSPGRFKIRRCCFRLQPPATCIAWIPTGTLLLVLGIWLAALTRIQTEGREARTAVASATSQVASSFAAHIDKTVHDADVIVGWVKYEYERSPSTFNIDTLKDKALVSADTALQVTIVGPSGEVLQTTTPDAQPVDLSDRPHFIAHKTNANLGLYISLPVLGRISHHWSLQFTRRLNNPDGSFAGVVVVSEDPTFLTTGFYNLDALGVGGMLAVLSDSGNLLSRLAAGELASPVEAPAPEYRDMLDVKGGVFADPIDRMRRFVTYRHSARYPVAVLVGMSEDDALAGYWHARNLYLLLAGGLTVVLLTAAAFITVTMARLAAARAKMQHLAETDALTGLPNRYLLTESLRQCIEREKPFGQLALVFVDLDNFKRINDALGHQTGDELLQNVARRLARVAGAESFLARVGGDEFVLVIKGARALAAAQSLASSIIDAFEIAFGLRGNSYVMRASIGIAVYDADTEAEYDLLRRADLAMYAAKEEGKPANLSRYRVYAPDLSTRAMRDIERQQELQYAIQNNEFFLEYQPIVSLTTGETQGLEALVRWRHPEKGVIPPVDFVPFAERTGFIVPIGELILEAACAQFSEWLESEPGPLYLSVNVSAVQLIHGDLVTVVRRCLDQHGIDPRRLKLEITETTLLDGSAAVERSLKTLRLLGVRVVLDDFGTGYSSLSQLTSLTVDGVKIDRSFTRGIPDDRAALAMVENVISLARDLGLTLVIEGVEGEQQVNWLRRFGDIEVQGFYFGRPVAPTTIRVGRAA</sequence>
<accession>A0A2T3XKM4</accession>
<name>A0A2T3XKM4_9BURK</name>
<dbReference type="EMBL" id="PYUC01000025">
    <property type="protein sequence ID" value="PTB16997.1"/>
    <property type="molecule type" value="Genomic_DNA"/>
</dbReference>
<dbReference type="PROSITE" id="PS50883">
    <property type="entry name" value="EAL"/>
    <property type="match status" value="1"/>
</dbReference>
<evidence type="ECO:0000256" key="1">
    <source>
        <dbReference type="SAM" id="Phobius"/>
    </source>
</evidence>
<evidence type="ECO:0000259" key="2">
    <source>
        <dbReference type="PROSITE" id="PS50883"/>
    </source>
</evidence>
<reference evidence="4 5" key="1">
    <citation type="submission" date="2018-03" db="EMBL/GenBank/DDBJ databases">
        <title>Whole genome analyses suggest that Burkholderia sensu lato contains two further novel genera in the rhizoxinica-symbiotica group Mycetohabitans gen. nov., and Trinickia gen. nov.: implications for the evolution of diazotrophy and nodulation in the Burkholderiaceae.</title>
        <authorList>
            <person name="Estrada De Los Santos P."/>
            <person name="Palmer M."/>
            <person name="Chavez-Ramirez B."/>
            <person name="Steenkamp E.T."/>
            <person name="Hirsch A.M."/>
            <person name="Manyaka P."/>
            <person name="Maluk M."/>
            <person name="Lafos M."/>
            <person name="Crook M."/>
            <person name="Gross E."/>
            <person name="Simon M.F."/>
            <person name="Bueno Dos Reis Junior F."/>
            <person name="Poole P.S."/>
            <person name="Venter S.N."/>
            <person name="James E.K."/>
        </authorList>
    </citation>
    <scope>NUCLEOTIDE SEQUENCE [LARGE SCALE GENOMIC DNA]</scope>
    <source>
        <strain evidence="4 5">JPY-366</strain>
    </source>
</reference>
<dbReference type="PROSITE" id="PS50887">
    <property type="entry name" value="GGDEF"/>
    <property type="match status" value="1"/>
</dbReference>
<dbReference type="Gene3D" id="3.20.20.450">
    <property type="entry name" value="EAL domain"/>
    <property type="match status" value="1"/>
</dbReference>
<dbReference type="RefSeq" id="WP_107154222.1">
    <property type="nucleotide sequence ID" value="NZ_PYUC01000025.1"/>
</dbReference>
<feature type="transmembrane region" description="Helical" evidence="1">
    <location>
        <begin position="30"/>
        <end position="49"/>
    </location>
</feature>
<feature type="domain" description="GGDEF" evidence="3">
    <location>
        <begin position="366"/>
        <end position="499"/>
    </location>
</feature>
<dbReference type="SUPFAM" id="SSF141868">
    <property type="entry name" value="EAL domain-like"/>
    <property type="match status" value="1"/>
</dbReference>
<gene>
    <name evidence="4" type="ORF">C9I57_30295</name>
</gene>
<dbReference type="InterPro" id="IPR000160">
    <property type="entry name" value="GGDEF_dom"/>
</dbReference>
<dbReference type="Pfam" id="PF00563">
    <property type="entry name" value="EAL"/>
    <property type="match status" value="1"/>
</dbReference>
<dbReference type="CDD" id="cd01949">
    <property type="entry name" value="GGDEF"/>
    <property type="match status" value="1"/>
</dbReference>
<proteinExistence type="predicted"/>
<comment type="caution">
    <text evidence="4">The sequence shown here is derived from an EMBL/GenBank/DDBJ whole genome shotgun (WGS) entry which is preliminary data.</text>
</comment>
<organism evidence="4 5">
    <name type="scientific">Trinickia symbiotica</name>
    <dbReference type="NCBI Taxonomy" id="863227"/>
    <lineage>
        <taxon>Bacteria</taxon>
        <taxon>Pseudomonadati</taxon>
        <taxon>Pseudomonadota</taxon>
        <taxon>Betaproteobacteria</taxon>
        <taxon>Burkholderiales</taxon>
        <taxon>Burkholderiaceae</taxon>
        <taxon>Trinickia</taxon>
    </lineage>
</organism>
<feature type="domain" description="EAL" evidence="2">
    <location>
        <begin position="512"/>
        <end position="764"/>
    </location>
</feature>
<dbReference type="SMART" id="SM00267">
    <property type="entry name" value="GGDEF"/>
    <property type="match status" value="1"/>
</dbReference>
<dbReference type="Pfam" id="PF00990">
    <property type="entry name" value="GGDEF"/>
    <property type="match status" value="1"/>
</dbReference>
<dbReference type="InterPro" id="IPR043128">
    <property type="entry name" value="Rev_trsase/Diguanyl_cyclase"/>
</dbReference>
<dbReference type="Gene3D" id="3.30.450.20">
    <property type="entry name" value="PAS domain"/>
    <property type="match status" value="2"/>
</dbReference>